<comment type="caution">
    <text evidence="1">The sequence shown here is derived from an EMBL/GenBank/DDBJ whole genome shotgun (WGS) entry which is preliminary data.</text>
</comment>
<protein>
    <submittedName>
        <fullName evidence="1">Uncharacterized protein</fullName>
    </submittedName>
</protein>
<name>A0A4Y2MPQ6_ARAVE</name>
<reference evidence="1 2" key="1">
    <citation type="journal article" date="2019" name="Sci. Rep.">
        <title>Orb-weaving spider Araneus ventricosus genome elucidates the spidroin gene catalogue.</title>
        <authorList>
            <person name="Kono N."/>
            <person name="Nakamura H."/>
            <person name="Ohtoshi R."/>
            <person name="Moran D.A.P."/>
            <person name="Shinohara A."/>
            <person name="Yoshida Y."/>
            <person name="Fujiwara M."/>
            <person name="Mori M."/>
            <person name="Tomita M."/>
            <person name="Arakawa K."/>
        </authorList>
    </citation>
    <scope>NUCLEOTIDE SEQUENCE [LARGE SCALE GENOMIC DNA]</scope>
</reference>
<dbReference type="EMBL" id="BGPR01007673">
    <property type="protein sequence ID" value="GBN28673.1"/>
    <property type="molecule type" value="Genomic_DNA"/>
</dbReference>
<sequence length="89" mass="10531">MFYRDSYWMPANDPPPPFADKIKVFEYQRIIVISLSSMRRHTLSEMISLRVDQLDAEHYCWCCYGDLLSACASAVLFVLPVHRVFWNIR</sequence>
<accession>A0A4Y2MPQ6</accession>
<dbReference type="AlphaFoldDB" id="A0A4Y2MPQ6"/>
<keyword evidence="2" id="KW-1185">Reference proteome</keyword>
<evidence type="ECO:0000313" key="1">
    <source>
        <dbReference type="EMBL" id="GBN28673.1"/>
    </source>
</evidence>
<evidence type="ECO:0000313" key="2">
    <source>
        <dbReference type="Proteomes" id="UP000499080"/>
    </source>
</evidence>
<organism evidence="1 2">
    <name type="scientific">Araneus ventricosus</name>
    <name type="common">Orbweaver spider</name>
    <name type="synonym">Epeira ventricosa</name>
    <dbReference type="NCBI Taxonomy" id="182803"/>
    <lineage>
        <taxon>Eukaryota</taxon>
        <taxon>Metazoa</taxon>
        <taxon>Ecdysozoa</taxon>
        <taxon>Arthropoda</taxon>
        <taxon>Chelicerata</taxon>
        <taxon>Arachnida</taxon>
        <taxon>Araneae</taxon>
        <taxon>Araneomorphae</taxon>
        <taxon>Entelegynae</taxon>
        <taxon>Araneoidea</taxon>
        <taxon>Araneidae</taxon>
        <taxon>Araneus</taxon>
    </lineage>
</organism>
<dbReference type="Proteomes" id="UP000499080">
    <property type="component" value="Unassembled WGS sequence"/>
</dbReference>
<proteinExistence type="predicted"/>
<gene>
    <name evidence="1" type="ORF">AVEN_268545_1</name>
</gene>